<comment type="caution">
    <text evidence="13">The sequence shown here is derived from an EMBL/GenBank/DDBJ whole genome shotgun (WGS) entry which is preliminary data.</text>
</comment>
<evidence type="ECO:0000256" key="6">
    <source>
        <dbReference type="ARBA" id="ARBA00022691"/>
    </source>
</evidence>
<comment type="catalytic activity">
    <reaction evidence="11">
        <text>glycyl-[protein] + reduced [flavodoxin] + S-adenosyl-L-methionine = glycin-2-yl radical-[protein] + semiquinone [flavodoxin] + 5'-deoxyadenosine + L-methionine + H(+)</text>
        <dbReference type="Rhea" id="RHEA:61976"/>
        <dbReference type="Rhea" id="RHEA-COMP:10622"/>
        <dbReference type="Rhea" id="RHEA-COMP:14480"/>
        <dbReference type="Rhea" id="RHEA-COMP:15993"/>
        <dbReference type="Rhea" id="RHEA-COMP:15994"/>
        <dbReference type="ChEBI" id="CHEBI:15378"/>
        <dbReference type="ChEBI" id="CHEBI:17319"/>
        <dbReference type="ChEBI" id="CHEBI:29947"/>
        <dbReference type="ChEBI" id="CHEBI:32722"/>
        <dbReference type="ChEBI" id="CHEBI:57618"/>
        <dbReference type="ChEBI" id="CHEBI:57844"/>
        <dbReference type="ChEBI" id="CHEBI:59789"/>
        <dbReference type="ChEBI" id="CHEBI:140311"/>
    </reaction>
</comment>
<sequence length="173" mass="19429">MSETKTPLRLAGVVRESIVDGPGIRMTVFVQGCPHHCKGCHNQHTWDFEGGYQSSVERVLEEAAKDPLLKGVTLSGGEPFCQAEALTVLAKRAHKMGLNVFCYSGFTFEKLMADFDTHPEYKALLEQCDWLVDGPFIEEEMSLMLHFRGSRNQRILDVPKSLKEGKAVLSEYH</sequence>
<evidence type="ECO:0000256" key="9">
    <source>
        <dbReference type="ARBA" id="ARBA00023004"/>
    </source>
</evidence>
<keyword evidence="6" id="KW-0949">S-adenosyl-L-methionine</keyword>
<evidence type="ECO:0000256" key="7">
    <source>
        <dbReference type="ARBA" id="ARBA00022723"/>
    </source>
</evidence>
<organism evidence="13 14">
    <name type="scientific">Ruminococcus difficilis</name>
    <dbReference type="NCBI Taxonomy" id="2763069"/>
    <lineage>
        <taxon>Bacteria</taxon>
        <taxon>Bacillati</taxon>
        <taxon>Bacillota</taxon>
        <taxon>Clostridia</taxon>
        <taxon>Eubacteriales</taxon>
        <taxon>Oscillospiraceae</taxon>
        <taxon>Ruminococcus</taxon>
    </lineage>
</organism>
<comment type="similarity">
    <text evidence="3 12">Belongs to the organic radical-activating enzymes family.</text>
</comment>
<evidence type="ECO:0000256" key="8">
    <source>
        <dbReference type="ARBA" id="ARBA00023002"/>
    </source>
</evidence>
<dbReference type="InterPro" id="IPR007197">
    <property type="entry name" value="rSAM"/>
</dbReference>
<evidence type="ECO:0000256" key="3">
    <source>
        <dbReference type="ARBA" id="ARBA00009777"/>
    </source>
</evidence>
<dbReference type="Pfam" id="PF13353">
    <property type="entry name" value="Fer4_12"/>
    <property type="match status" value="1"/>
</dbReference>
<gene>
    <name evidence="13" type="primary">nrdG</name>
    <name evidence="13" type="ORF">JKK62_02070</name>
</gene>
<proteinExistence type="inferred from homology"/>
<accession>A0A934TYC5</accession>
<dbReference type="EC" id="1.97.1.-" evidence="12"/>
<protein>
    <recommendedName>
        <fullName evidence="4 12">Anaerobic ribonucleoside-triphosphate reductase-activating protein</fullName>
        <ecNumber evidence="12">1.97.1.-</ecNumber>
    </recommendedName>
</protein>
<comment type="cofactor">
    <cofactor evidence="1">
        <name>[4Fe-4S] cluster</name>
        <dbReference type="ChEBI" id="CHEBI:49883"/>
    </cofactor>
</comment>
<dbReference type="PANTHER" id="PTHR30352:SF2">
    <property type="entry name" value="ANAEROBIC RIBONUCLEOSIDE-TRIPHOSPHATE REDUCTASE-ACTIVATING PROTEIN"/>
    <property type="match status" value="1"/>
</dbReference>
<dbReference type="InterPro" id="IPR013785">
    <property type="entry name" value="Aldolase_TIM"/>
</dbReference>
<dbReference type="SFLD" id="SFLDS00029">
    <property type="entry name" value="Radical_SAM"/>
    <property type="match status" value="1"/>
</dbReference>
<dbReference type="Proteomes" id="UP000633365">
    <property type="component" value="Unassembled WGS sequence"/>
</dbReference>
<evidence type="ECO:0000256" key="5">
    <source>
        <dbReference type="ARBA" id="ARBA00022485"/>
    </source>
</evidence>
<keyword evidence="10" id="KW-0411">Iron-sulfur</keyword>
<dbReference type="CDD" id="cd01335">
    <property type="entry name" value="Radical_SAM"/>
    <property type="match status" value="1"/>
</dbReference>
<name>A0A934TYC5_9FIRM</name>
<dbReference type="GO" id="GO:0043365">
    <property type="term" value="F:[formate-C-acetyltransferase]-activating enzyme activity"/>
    <property type="evidence" value="ECO:0007669"/>
    <property type="project" value="InterPro"/>
</dbReference>
<dbReference type="SUPFAM" id="SSF102114">
    <property type="entry name" value="Radical SAM enzymes"/>
    <property type="match status" value="1"/>
</dbReference>
<dbReference type="PIRSF" id="PIRSF000368">
    <property type="entry name" value="NrdG"/>
    <property type="match status" value="1"/>
</dbReference>
<dbReference type="SFLD" id="SFLDG01066">
    <property type="entry name" value="organic_radical-activating_enz"/>
    <property type="match status" value="1"/>
</dbReference>
<dbReference type="Gene3D" id="3.20.20.70">
    <property type="entry name" value="Aldolase class I"/>
    <property type="match status" value="1"/>
</dbReference>
<evidence type="ECO:0000256" key="1">
    <source>
        <dbReference type="ARBA" id="ARBA00001966"/>
    </source>
</evidence>
<evidence type="ECO:0000313" key="14">
    <source>
        <dbReference type="Proteomes" id="UP000633365"/>
    </source>
</evidence>
<comment type="function">
    <text evidence="2 12">Activation of anaerobic ribonucleoside-triphosphate reductase under anaerobic conditions by generation of an organic free radical, using S-adenosylmethionine and reduced flavodoxin as cosubstrates to produce 5'-deoxy-adenosine.</text>
</comment>
<dbReference type="GO" id="GO:0046872">
    <property type="term" value="F:metal ion binding"/>
    <property type="evidence" value="ECO:0007669"/>
    <property type="project" value="UniProtKB-KW"/>
</dbReference>
<evidence type="ECO:0000256" key="4">
    <source>
        <dbReference type="ARBA" id="ARBA00014281"/>
    </source>
</evidence>
<evidence type="ECO:0000256" key="10">
    <source>
        <dbReference type="ARBA" id="ARBA00023014"/>
    </source>
</evidence>
<dbReference type="GO" id="GO:0004748">
    <property type="term" value="F:ribonucleoside-diphosphate reductase activity, thioredoxin disulfide as acceptor"/>
    <property type="evidence" value="ECO:0007669"/>
    <property type="project" value="TreeGrafter"/>
</dbReference>
<keyword evidence="9" id="KW-0408">Iron</keyword>
<dbReference type="PANTHER" id="PTHR30352">
    <property type="entry name" value="PYRUVATE FORMATE-LYASE-ACTIVATING ENZYME"/>
    <property type="match status" value="1"/>
</dbReference>
<reference evidence="13" key="1">
    <citation type="submission" date="2021-01" db="EMBL/GenBank/DDBJ databases">
        <title>Genome public.</title>
        <authorList>
            <person name="Liu C."/>
            <person name="Sun Q."/>
        </authorList>
    </citation>
    <scope>NUCLEOTIDE SEQUENCE</scope>
    <source>
        <strain evidence="13">M6</strain>
    </source>
</reference>
<dbReference type="GO" id="GO:0051539">
    <property type="term" value="F:4 iron, 4 sulfur cluster binding"/>
    <property type="evidence" value="ECO:0007669"/>
    <property type="project" value="UniProtKB-KW"/>
</dbReference>
<dbReference type="InterPro" id="IPR034457">
    <property type="entry name" value="Organic_radical-activating"/>
</dbReference>
<dbReference type="EMBL" id="JAEQMG010000035">
    <property type="protein sequence ID" value="MBK6087446.1"/>
    <property type="molecule type" value="Genomic_DNA"/>
</dbReference>
<dbReference type="InterPro" id="IPR012837">
    <property type="entry name" value="NrdG"/>
</dbReference>
<evidence type="ECO:0000313" key="13">
    <source>
        <dbReference type="EMBL" id="MBK6087446.1"/>
    </source>
</evidence>
<dbReference type="InterPro" id="IPR058240">
    <property type="entry name" value="rSAM_sf"/>
</dbReference>
<evidence type="ECO:0000256" key="2">
    <source>
        <dbReference type="ARBA" id="ARBA00003852"/>
    </source>
</evidence>
<dbReference type="SFLD" id="SFLDG01063">
    <property type="entry name" value="activating_enzymes__group_1"/>
    <property type="match status" value="1"/>
</dbReference>
<dbReference type="SFLD" id="SFLDF00299">
    <property type="entry name" value="anaerobic_ribonucleoside-triph"/>
    <property type="match status" value="1"/>
</dbReference>
<keyword evidence="5" id="KW-0004">4Fe-4S</keyword>
<dbReference type="NCBIfam" id="TIGR02491">
    <property type="entry name" value="NrdG"/>
    <property type="match status" value="1"/>
</dbReference>
<dbReference type="InterPro" id="IPR001989">
    <property type="entry name" value="Radical_activat_CS"/>
</dbReference>
<dbReference type="PROSITE" id="PS01087">
    <property type="entry name" value="RADICAL_ACTIVATING"/>
    <property type="match status" value="1"/>
</dbReference>
<dbReference type="RefSeq" id="WP_201426751.1">
    <property type="nucleotide sequence ID" value="NZ_JAEQMG010000035.1"/>
</dbReference>
<keyword evidence="7" id="KW-0479">Metal-binding</keyword>
<keyword evidence="8 12" id="KW-0560">Oxidoreductase</keyword>
<dbReference type="AlphaFoldDB" id="A0A934TYC5"/>
<evidence type="ECO:0000256" key="12">
    <source>
        <dbReference type="PIRNR" id="PIRNR000368"/>
    </source>
</evidence>
<evidence type="ECO:0000256" key="11">
    <source>
        <dbReference type="ARBA" id="ARBA00047365"/>
    </source>
</evidence>
<keyword evidence="14" id="KW-1185">Reference proteome</keyword>